<sequence>SPQPTGLQPTGLQPTPGTANEPVLYTGEIPQLIIPRGFAGFFPENISGMRRVTLLIDSMDSETEGRFSSNREENFNVLYLSNSVQADREVEYSVYKMKSPEAANEVLEYYTNIRKWNTKPKQFEQLDNFTFWIWEGYLEGSGRPDGIYFYWDSTKNGSFLLDEKISGSYIAQAKTRLVCLHGEAVYGEYFIMVDVHAPQENIIEFSDMVFEEAAKQITSNTI</sequence>
<protein>
    <submittedName>
        <fullName evidence="1">Uncharacterized protein</fullName>
    </submittedName>
</protein>
<gene>
    <name evidence="1" type="ORF">C5S46_06940</name>
</gene>
<proteinExistence type="predicted"/>
<evidence type="ECO:0000313" key="2">
    <source>
        <dbReference type="Proteomes" id="UP000315423"/>
    </source>
</evidence>
<accession>A0AC61S9P7</accession>
<dbReference type="Proteomes" id="UP000315423">
    <property type="component" value="Unassembled WGS sequence"/>
</dbReference>
<organism evidence="1 2">
    <name type="scientific">Candidatus Methanomarinus sp</name>
    <dbReference type="NCBI Taxonomy" id="3386244"/>
    <lineage>
        <taxon>Archaea</taxon>
        <taxon>Methanobacteriati</taxon>
        <taxon>Methanobacteriota</taxon>
        <taxon>Stenosarchaea group</taxon>
        <taxon>Methanomicrobia</taxon>
        <taxon>Methanosarcinales</taxon>
        <taxon>ANME-2 cluster</taxon>
        <taxon>Candidatus Methanocomedenaceae</taxon>
        <taxon>Candidatus Methanomarinus</taxon>
    </lineage>
</organism>
<reference evidence="1" key="1">
    <citation type="submission" date="2018-09" db="EMBL/GenBank/DDBJ databases">
        <title>A genomic encyclopedia of anaerobic methanotrophic archaea.</title>
        <authorList>
            <person name="Skennerton C.T."/>
            <person name="Chadwick G.L."/>
            <person name="Laso-Perez R."/>
            <person name="Leu A.O."/>
            <person name="Speth D.R."/>
            <person name="Yu H."/>
            <person name="Morgan-Lang C."/>
            <person name="Hatzenpichler R."/>
            <person name="Goudeau D."/>
            <person name="Malmstrom R."/>
            <person name="Woyke T."/>
            <person name="Hallam S."/>
            <person name="Tyson G.W."/>
            <person name="Wegener G."/>
            <person name="Boetius A."/>
            <person name="Orphan V.J."/>
        </authorList>
    </citation>
    <scope>NUCLEOTIDE SEQUENCE</scope>
    <source>
        <strain evidence="1">CONS3730D10UFb2</strain>
    </source>
</reference>
<dbReference type="EMBL" id="QYBA01000236">
    <property type="protein sequence ID" value="TKY91221.1"/>
    <property type="molecule type" value="Genomic_DNA"/>
</dbReference>
<evidence type="ECO:0000313" key="1">
    <source>
        <dbReference type="EMBL" id="TKY91221.1"/>
    </source>
</evidence>
<feature type="non-terminal residue" evidence="1">
    <location>
        <position position="1"/>
    </location>
</feature>
<comment type="caution">
    <text evidence="1">The sequence shown here is derived from an EMBL/GenBank/DDBJ whole genome shotgun (WGS) entry which is preliminary data.</text>
</comment>
<name>A0AC61S9P7_9EURY</name>